<protein>
    <submittedName>
        <fullName evidence="3">Uncharacterized protein</fullName>
    </submittedName>
</protein>
<keyword evidence="2" id="KW-0472">Membrane</keyword>
<dbReference type="Proteomes" id="UP000596130">
    <property type="component" value="Chromosome"/>
</dbReference>
<proteinExistence type="predicted"/>
<feature type="transmembrane region" description="Helical" evidence="2">
    <location>
        <begin position="120"/>
        <end position="140"/>
    </location>
</feature>
<gene>
    <name evidence="3" type="ORF">I8755_11845</name>
</gene>
<evidence type="ECO:0000256" key="1">
    <source>
        <dbReference type="SAM" id="MobiDB-lite"/>
    </source>
</evidence>
<dbReference type="EMBL" id="CP065959">
    <property type="protein sequence ID" value="QQC89034.1"/>
    <property type="molecule type" value="Genomic_DNA"/>
</dbReference>
<feature type="transmembrane region" description="Helical" evidence="2">
    <location>
        <begin position="92"/>
        <end position="114"/>
    </location>
</feature>
<evidence type="ECO:0000313" key="3">
    <source>
        <dbReference type="EMBL" id="QQC89034.1"/>
    </source>
</evidence>
<keyword evidence="2" id="KW-1133">Transmembrane helix</keyword>
<sequence>MTLTEFGHVSFFWGWWTFFEAVWIAVLWQSRSRVLGAGVYRLPGVRRVGRGACERRVAALLEELERQGVPAQAWPARHELVDRRDRIAAGRFVSVLLQAVPLLIAVLPFAASPARTTVTPLWMCAAVAGFSVISMALMAADMRAVTVSDAAGTVTEEAVRFLELLLVPDGRRVQDSALDNHARVFGHLCQALRGQARYTARRMPPAARERLRQTTERLIAALVDADQRYLFGEGSDRDTAVRDLSLLVAGALRHSCRPRGQRDSLLVIDAALLVDAPAPDAAATATEPLRSRLLAGAGKVAVAVGLLAGAVLFPGGGAAAELLAAAGLASVALVCPPLRETLHRARDLLTGGPSTGDSGTAVTEEEQSRSASVPPDPCPRCAGHSPVTAGARLEG</sequence>
<evidence type="ECO:0000256" key="2">
    <source>
        <dbReference type="SAM" id="Phobius"/>
    </source>
</evidence>
<keyword evidence="2" id="KW-0812">Transmembrane</keyword>
<name>A0A7T4PFE6_9ACTN</name>
<feature type="region of interest" description="Disordered" evidence="1">
    <location>
        <begin position="347"/>
        <end position="395"/>
    </location>
</feature>
<organism evidence="3 4">
    <name type="scientific">Streptomyces alfalfae</name>
    <dbReference type="NCBI Taxonomy" id="1642299"/>
    <lineage>
        <taxon>Bacteria</taxon>
        <taxon>Bacillati</taxon>
        <taxon>Actinomycetota</taxon>
        <taxon>Actinomycetes</taxon>
        <taxon>Kitasatosporales</taxon>
        <taxon>Streptomycetaceae</taxon>
        <taxon>Streptomyces</taxon>
    </lineage>
</organism>
<accession>A0A7T4PFE6</accession>
<feature type="transmembrane region" description="Helical" evidence="2">
    <location>
        <begin position="6"/>
        <end position="28"/>
    </location>
</feature>
<evidence type="ECO:0000313" key="4">
    <source>
        <dbReference type="Proteomes" id="UP000596130"/>
    </source>
</evidence>
<reference evidence="3 4" key="1">
    <citation type="submission" date="2020-12" db="EMBL/GenBank/DDBJ databases">
        <title>Identification and biosynthesis of polyene macrolides produced by Streptomyces alfalfae Men-myco-93-63.</title>
        <authorList>
            <person name="Liu D."/>
            <person name="Li Y."/>
            <person name="Liu L."/>
            <person name="Han X."/>
            <person name="Shen F."/>
        </authorList>
    </citation>
    <scope>NUCLEOTIDE SEQUENCE [LARGE SCALE GENOMIC DNA]</scope>
    <source>
        <strain evidence="3 4">Men-myco-93-63</strain>
    </source>
</reference>
<dbReference type="AlphaFoldDB" id="A0A7T4PFE6"/>
<feature type="transmembrane region" description="Helical" evidence="2">
    <location>
        <begin position="293"/>
        <end position="313"/>
    </location>
</feature>
<dbReference type="RefSeq" id="WP_198502486.1">
    <property type="nucleotide sequence ID" value="NZ_CP065959.1"/>
</dbReference>